<evidence type="ECO:0000256" key="6">
    <source>
        <dbReference type="ARBA" id="ARBA00022840"/>
    </source>
</evidence>
<comment type="caution">
    <text evidence="13">The sequence shown here is derived from an EMBL/GenBank/DDBJ whole genome shotgun (WGS) entry which is preliminary data.</text>
</comment>
<evidence type="ECO:0000256" key="10">
    <source>
        <dbReference type="HAMAP-Rule" id="MF_01603"/>
    </source>
</evidence>
<keyword evidence="3 10" id="KW-0548">Nucleotidyltransferase</keyword>
<evidence type="ECO:0000256" key="5">
    <source>
        <dbReference type="ARBA" id="ARBA00022777"/>
    </source>
</evidence>
<keyword evidence="2 10" id="KW-0808">Transferase</keyword>
<feature type="binding site" evidence="10">
    <location>
        <begin position="235"/>
        <end position="238"/>
    </location>
    <ligand>
        <name>ATP</name>
        <dbReference type="ChEBI" id="CHEBI:30616"/>
    </ligand>
</feature>
<comment type="subunit">
    <text evidence="10">Homodimer.</text>
</comment>
<accession>A0A3E1P990</accession>
<sequence>MKRSGKLILNASLYTLPVICSMPHNLLLKLINMTQQFHSLVNNLHQPSVLVIGDLILDTYLRGASTRLTPEAPVPVVNITSHTCVPGGAANTAINLRYLGAAVTFAAIVGEDTAGKEAQALLSKEGIHTYLINCNSRNTIVKTRVIAGSQLLTRYDEGTEIPVPDGCEEKLIAFLEDTFDHYDAIVIADYNKGVVTPGIITALERLNAERKKFIAVDAKRLDLYRQLRPSLVKPNYHEIMQLLQLPEKSSYRAAQLRDMGGAISRLTGAEVVALTLDAEGALIFNKGEIVCHTPAYPVSQLNVSGAGDTYISAFTMSCLSGMELCDAAEMAAAAAAIVINKDDTAYCARGELIAFFSMHNKYLDSTAQLKEVCAVYKAQGKRIVFTNGCFDILHSGHVSYLTRARELGDILIVGINNDESIKRLKGSTRPINQLQDRMEVLGGLGAVNHIIAFGKPGDDTPIELIRTIAPDVFTKGGDYTREGLPEAEVVEELGGVVTILPVVPDRSTTSLIRRIHTSPVLKVAQG</sequence>
<comment type="catalytic activity">
    <reaction evidence="10">
        <text>D-glycero-beta-D-manno-heptose 7-phosphate + ATP = D-glycero-beta-D-manno-heptose 1,7-bisphosphate + ADP + H(+)</text>
        <dbReference type="Rhea" id="RHEA:27473"/>
        <dbReference type="ChEBI" id="CHEBI:15378"/>
        <dbReference type="ChEBI" id="CHEBI:30616"/>
        <dbReference type="ChEBI" id="CHEBI:60204"/>
        <dbReference type="ChEBI" id="CHEBI:60208"/>
        <dbReference type="ChEBI" id="CHEBI:456216"/>
        <dbReference type="EC" id="2.7.1.167"/>
    </reaction>
</comment>
<dbReference type="Proteomes" id="UP000261174">
    <property type="component" value="Unassembled WGS sequence"/>
</dbReference>
<dbReference type="SUPFAM" id="SSF53613">
    <property type="entry name" value="Ribokinase-like"/>
    <property type="match status" value="1"/>
</dbReference>
<evidence type="ECO:0000256" key="4">
    <source>
        <dbReference type="ARBA" id="ARBA00022741"/>
    </source>
</evidence>
<reference evidence="13 14" key="1">
    <citation type="submission" date="2018-08" db="EMBL/GenBank/DDBJ databases">
        <title>Chitinophaga sp. K20C18050901, a novel bacterium isolated from forest soil.</title>
        <authorList>
            <person name="Wang C."/>
        </authorList>
    </citation>
    <scope>NUCLEOTIDE SEQUENCE [LARGE SCALE GENOMIC DNA]</scope>
    <source>
        <strain evidence="13 14">K20C18050901</strain>
    </source>
</reference>
<dbReference type="GO" id="GO:0005829">
    <property type="term" value="C:cytosol"/>
    <property type="evidence" value="ECO:0007669"/>
    <property type="project" value="TreeGrafter"/>
</dbReference>
<organism evidence="13 14">
    <name type="scientific">Chitinophaga silvisoli</name>
    <dbReference type="NCBI Taxonomy" id="2291814"/>
    <lineage>
        <taxon>Bacteria</taxon>
        <taxon>Pseudomonadati</taxon>
        <taxon>Bacteroidota</taxon>
        <taxon>Chitinophagia</taxon>
        <taxon>Chitinophagales</taxon>
        <taxon>Chitinophagaceae</taxon>
        <taxon>Chitinophaga</taxon>
    </lineage>
</organism>
<keyword evidence="6 10" id="KW-0067">ATP-binding</keyword>
<dbReference type="GO" id="GO:0097171">
    <property type="term" value="P:ADP-L-glycero-beta-D-manno-heptose biosynthetic process"/>
    <property type="evidence" value="ECO:0007669"/>
    <property type="project" value="UniProtKB-UniPathway"/>
</dbReference>
<dbReference type="UniPathway" id="UPA00356">
    <property type="reaction ID" value="UER00437"/>
</dbReference>
<feature type="active site" evidence="10">
    <location>
        <position position="308"/>
    </location>
</feature>
<keyword evidence="14" id="KW-1185">Reference proteome</keyword>
<evidence type="ECO:0000256" key="1">
    <source>
        <dbReference type="ARBA" id="ARBA00004713"/>
    </source>
</evidence>
<dbReference type="GO" id="GO:0033785">
    <property type="term" value="F:heptose 7-phosphate kinase activity"/>
    <property type="evidence" value="ECO:0007669"/>
    <property type="project" value="UniProtKB-UniRule"/>
</dbReference>
<dbReference type="NCBIfam" id="TIGR00125">
    <property type="entry name" value="cyt_tran_rel"/>
    <property type="match status" value="1"/>
</dbReference>
<name>A0A3E1P990_9BACT</name>
<feature type="domain" description="Carbohydrate kinase PfkB" evidence="11">
    <location>
        <begin position="48"/>
        <end position="347"/>
    </location>
</feature>
<gene>
    <name evidence="13" type="primary">rfaE2</name>
    <name evidence="10" type="synonym">hldE</name>
    <name evidence="13" type="ORF">DXN04_04405</name>
</gene>
<comment type="pathway">
    <text evidence="1">Bacterial outer membrane biogenesis; LPS core biosynthesis.</text>
</comment>
<dbReference type="InterPro" id="IPR029056">
    <property type="entry name" value="Ribokinase-like"/>
</dbReference>
<dbReference type="SUPFAM" id="SSF52374">
    <property type="entry name" value="Nucleotidylyl transferase"/>
    <property type="match status" value="1"/>
</dbReference>
<dbReference type="InterPro" id="IPR004821">
    <property type="entry name" value="Cyt_trans-like"/>
</dbReference>
<dbReference type="GO" id="GO:0033786">
    <property type="term" value="F:heptose-1-phosphate adenylyltransferase activity"/>
    <property type="evidence" value="ECO:0007669"/>
    <property type="project" value="UniProtKB-UniRule"/>
</dbReference>
<evidence type="ECO:0000256" key="8">
    <source>
        <dbReference type="ARBA" id="ARBA00023277"/>
    </source>
</evidence>
<dbReference type="NCBIfam" id="TIGR02199">
    <property type="entry name" value="rfaE_dom_II"/>
    <property type="match status" value="1"/>
</dbReference>
<comment type="pathway">
    <text evidence="10">Nucleotide-sugar biosynthesis; ADP-L-glycero-beta-D-manno-heptose biosynthesis; ADP-L-glycero-beta-D-manno-heptose from D-glycero-beta-D-manno-heptose 7-phosphate: step 3/4.</text>
</comment>
<dbReference type="PANTHER" id="PTHR46969">
    <property type="entry name" value="BIFUNCTIONAL PROTEIN HLDE"/>
    <property type="match status" value="1"/>
</dbReference>
<dbReference type="GO" id="GO:0009244">
    <property type="term" value="P:lipopolysaccharide core region biosynthetic process"/>
    <property type="evidence" value="ECO:0007669"/>
    <property type="project" value="UniProtKB-UniPathway"/>
</dbReference>
<comment type="pathway">
    <text evidence="10">Nucleotide-sugar biosynthesis; ADP-L-glycero-beta-D-manno-heptose biosynthesis; ADP-L-glycero-beta-D-manno-heptose from D-glycero-beta-D-manno-heptose 7-phosphate: step 1/4.</text>
</comment>
<comment type="function">
    <text evidence="10">Catalyzes the ADP transfer from ATP to D-glycero-beta-D-manno-heptose 1-phosphate, yielding ADP-D-glycero-beta-D-manno-heptose.</text>
</comment>
<feature type="region of interest" description="Cytidylyltransferase" evidence="10">
    <location>
        <begin position="385"/>
        <end position="526"/>
    </location>
</feature>
<keyword evidence="7 10" id="KW-0511">Multifunctional enzyme</keyword>
<feature type="domain" description="Cytidyltransferase-like" evidence="12">
    <location>
        <begin position="385"/>
        <end position="495"/>
    </location>
</feature>
<dbReference type="GO" id="GO:0016773">
    <property type="term" value="F:phosphotransferase activity, alcohol group as acceptor"/>
    <property type="evidence" value="ECO:0007669"/>
    <property type="project" value="InterPro"/>
</dbReference>
<dbReference type="InterPro" id="IPR014729">
    <property type="entry name" value="Rossmann-like_a/b/a_fold"/>
</dbReference>
<evidence type="ECO:0000313" key="13">
    <source>
        <dbReference type="EMBL" id="RFM36749.1"/>
    </source>
</evidence>
<protein>
    <recommendedName>
        <fullName evidence="10">Bifunctional protein HldE</fullName>
    </recommendedName>
    <domain>
        <recommendedName>
            <fullName evidence="10">D-beta-D-heptose 7-phosphate kinase</fullName>
            <ecNumber evidence="10">2.7.1.167</ecNumber>
        </recommendedName>
        <alternativeName>
            <fullName evidence="10">D-beta-D-heptose 7-phosphotransferase</fullName>
        </alternativeName>
        <alternativeName>
            <fullName evidence="10">D-glycero-beta-D-manno-heptose-7-phosphate kinase</fullName>
        </alternativeName>
    </domain>
    <domain>
        <recommendedName>
            <fullName evidence="10">D-beta-D-heptose 1-phosphate adenylyltransferase</fullName>
            <ecNumber evidence="10">2.7.7.70</ecNumber>
        </recommendedName>
        <alternativeName>
            <fullName evidence="10">D-glycero-beta-D-manno-heptose 1-phosphate adenylyltransferase</fullName>
        </alternativeName>
    </domain>
</protein>
<evidence type="ECO:0000259" key="11">
    <source>
        <dbReference type="Pfam" id="PF00294"/>
    </source>
</evidence>
<comment type="similarity">
    <text evidence="10">In the N-terminal section; belongs to the carbohydrate kinase PfkB family.</text>
</comment>
<evidence type="ECO:0000256" key="7">
    <source>
        <dbReference type="ARBA" id="ARBA00023268"/>
    </source>
</evidence>
<dbReference type="InterPro" id="IPR011914">
    <property type="entry name" value="RfaE_dom_II"/>
</dbReference>
<keyword evidence="5 10" id="KW-0418">Kinase</keyword>
<comment type="function">
    <text evidence="10">Catalyzes the phosphorylation of D-glycero-D-manno-heptose 7-phosphate at the C-1 position to selectively form D-glycero-beta-D-manno-heptose-1,7-bisphosphate.</text>
</comment>
<dbReference type="GO" id="GO:0005524">
    <property type="term" value="F:ATP binding"/>
    <property type="evidence" value="ECO:0007669"/>
    <property type="project" value="UniProtKB-UniRule"/>
</dbReference>
<dbReference type="AlphaFoldDB" id="A0A3E1P990"/>
<evidence type="ECO:0000313" key="14">
    <source>
        <dbReference type="Proteomes" id="UP000261174"/>
    </source>
</evidence>
<dbReference type="Gene3D" id="3.40.1190.20">
    <property type="match status" value="1"/>
</dbReference>
<dbReference type="Pfam" id="PF00294">
    <property type="entry name" value="PfkB"/>
    <property type="match status" value="1"/>
</dbReference>
<keyword evidence="8 10" id="KW-0119">Carbohydrate metabolism</keyword>
<feature type="region of interest" description="Ribokinase" evidence="10">
    <location>
        <begin position="1"/>
        <end position="358"/>
    </location>
</feature>
<evidence type="ECO:0000256" key="9">
    <source>
        <dbReference type="ARBA" id="ARBA00047428"/>
    </source>
</evidence>
<dbReference type="InterPro" id="IPR023030">
    <property type="entry name" value="Bifunc_HldE"/>
</dbReference>
<evidence type="ECO:0000256" key="2">
    <source>
        <dbReference type="ARBA" id="ARBA00022679"/>
    </source>
</evidence>
<dbReference type="Gene3D" id="3.40.50.620">
    <property type="entry name" value="HUPs"/>
    <property type="match status" value="1"/>
</dbReference>
<dbReference type="EMBL" id="QTJV01000001">
    <property type="protein sequence ID" value="RFM36749.1"/>
    <property type="molecule type" value="Genomic_DNA"/>
</dbReference>
<evidence type="ECO:0000259" key="12">
    <source>
        <dbReference type="Pfam" id="PF01467"/>
    </source>
</evidence>
<dbReference type="UniPathway" id="UPA00958"/>
<keyword evidence="4 10" id="KW-0547">Nucleotide-binding</keyword>
<dbReference type="EC" id="2.7.1.167" evidence="10"/>
<dbReference type="PANTHER" id="PTHR46969:SF1">
    <property type="entry name" value="BIFUNCTIONAL PROTEIN HLDE"/>
    <property type="match status" value="1"/>
</dbReference>
<dbReference type="Pfam" id="PF01467">
    <property type="entry name" value="CTP_transf_like"/>
    <property type="match status" value="1"/>
</dbReference>
<dbReference type="HAMAP" id="MF_01603">
    <property type="entry name" value="HldE"/>
    <property type="match status" value="1"/>
</dbReference>
<dbReference type="EC" id="2.7.7.70" evidence="10"/>
<evidence type="ECO:0000256" key="3">
    <source>
        <dbReference type="ARBA" id="ARBA00022695"/>
    </source>
</evidence>
<dbReference type="InterPro" id="IPR002173">
    <property type="entry name" value="Carboh/pur_kinase_PfkB_CS"/>
</dbReference>
<comment type="similarity">
    <text evidence="10">In the C-terminal section; belongs to the cytidylyltransferase family.</text>
</comment>
<proteinExistence type="inferred from homology"/>
<dbReference type="InterPro" id="IPR011611">
    <property type="entry name" value="PfkB_dom"/>
</dbReference>
<dbReference type="PROSITE" id="PS00583">
    <property type="entry name" value="PFKB_KINASES_1"/>
    <property type="match status" value="1"/>
</dbReference>
<comment type="catalytic activity">
    <reaction evidence="9 10">
        <text>D-glycero-beta-D-manno-heptose 1-phosphate + ATP + H(+) = ADP-D-glycero-beta-D-manno-heptose + diphosphate</text>
        <dbReference type="Rhea" id="RHEA:27465"/>
        <dbReference type="ChEBI" id="CHEBI:15378"/>
        <dbReference type="ChEBI" id="CHEBI:30616"/>
        <dbReference type="ChEBI" id="CHEBI:33019"/>
        <dbReference type="ChEBI" id="CHEBI:59967"/>
        <dbReference type="ChEBI" id="CHEBI:61593"/>
        <dbReference type="EC" id="2.7.7.70"/>
    </reaction>
</comment>